<keyword evidence="2" id="KW-0688">Ribosomal frameshifting</keyword>
<dbReference type="PANTHER" id="PTHR10279:SF8">
    <property type="entry name" value="ORNITHINE DECARBOXYLASE ANTIZYME 1"/>
    <property type="match status" value="1"/>
</dbReference>
<protein>
    <submittedName>
        <fullName evidence="4">Ornithine decarboxylase antizyme 1 isoform 2</fullName>
    </submittedName>
</protein>
<dbReference type="InterPro" id="IPR002993">
    <property type="entry name" value="ODC_AZ"/>
</dbReference>
<comment type="similarity">
    <text evidence="1">Belongs to the ODC antizyme family.</text>
</comment>
<reference evidence="4" key="1">
    <citation type="journal article" date="1995" name="Cell">
        <title>Autoregulatory frameshifting in decoding mammalian ornithine decarboxylase antizyme.</title>
        <authorList>
            <person name="Matsufuji S."/>
            <person name="Matsufuji T."/>
            <person name="Miyazaki Y."/>
            <person name="Murakami Y."/>
            <person name="Atkins J.F."/>
            <person name="Gesteland R.F."/>
            <person name="Hayashi S."/>
        </authorList>
    </citation>
    <scope>NUCLEOTIDE SEQUENCE</scope>
</reference>
<evidence type="ECO:0000313" key="5">
    <source>
        <dbReference type="Xenbase" id="XB-GENE-490737"/>
    </source>
</evidence>
<dbReference type="Proteomes" id="UP000008143">
    <property type="component" value="Chromosome 1"/>
</dbReference>
<dbReference type="GO" id="GO:0008073">
    <property type="term" value="F:ornithine decarboxylase inhibitor activity"/>
    <property type="evidence" value="ECO:0007669"/>
    <property type="project" value="InterPro"/>
</dbReference>
<dbReference type="GO" id="GO:0075523">
    <property type="term" value="P:viral translational frameshifting"/>
    <property type="evidence" value="ECO:0007669"/>
    <property type="project" value="UniProtKB-KW"/>
</dbReference>
<dbReference type="OrthoDB" id="5959761at2759"/>
<dbReference type="AlphaFoldDB" id="A0A8J0QG81"/>
<dbReference type="RefSeq" id="NP_988880.3">
    <property type="nucleotide sequence ID" value="NM_203549.2"/>
</dbReference>
<organism evidence="3 4">
    <name type="scientific">Xenopus tropicalis</name>
    <name type="common">Western clawed frog</name>
    <name type="synonym">Silurana tropicalis</name>
    <dbReference type="NCBI Taxonomy" id="8364"/>
    <lineage>
        <taxon>Eukaryota</taxon>
        <taxon>Metazoa</taxon>
        <taxon>Chordata</taxon>
        <taxon>Craniata</taxon>
        <taxon>Vertebrata</taxon>
        <taxon>Euteleostomi</taxon>
        <taxon>Amphibia</taxon>
        <taxon>Batrachia</taxon>
        <taxon>Anura</taxon>
        <taxon>Pipoidea</taxon>
        <taxon>Pipidae</taxon>
        <taxon>Xenopodinae</taxon>
        <taxon>Xenopus</taxon>
        <taxon>Silurana</taxon>
    </lineage>
</organism>
<evidence type="ECO:0000313" key="4">
    <source>
        <dbReference type="RefSeq" id="NP_988880.3"/>
    </source>
</evidence>
<evidence type="ECO:0000256" key="2">
    <source>
        <dbReference type="ARBA" id="ARBA00022758"/>
    </source>
</evidence>
<dbReference type="CTD" id="4946"/>
<evidence type="ECO:0000313" key="3">
    <source>
        <dbReference type="Proteomes" id="UP000008143"/>
    </source>
</evidence>
<sequence length="143" mass="15850">MVKSSLQRILNSHCFAREKEGNKRNCAMPLLSIPSSSESSRVSFNCCSNLGPGPRWCSDVPHPPLKIPGGRGNSQRDHNLSANLFYSDNRLNITEELTSNNRTRILNVQSSLTDGKQLCNCTRICRRATPSGSCLYLLPQEQG</sequence>
<dbReference type="Xenbase" id="XB-GENE-490737">
    <property type="gene designation" value="oaz1"/>
</dbReference>
<dbReference type="PANTHER" id="PTHR10279">
    <property type="entry name" value="ORNITHINE DECARBOXYLASE ANTIZYME"/>
    <property type="match status" value="1"/>
</dbReference>
<evidence type="ECO:0000256" key="1">
    <source>
        <dbReference type="ARBA" id="ARBA00008796"/>
    </source>
</evidence>
<reference evidence="4" key="2">
    <citation type="journal article" date="2002" name="Dev. Dyn.">
        <title>Genetic and genomic tools for Xenopus research: The NIH Xenopus initiative.</title>
        <authorList>
            <person name="Klein S.L."/>
            <person name="Strausberg R.L."/>
            <person name="Wagner L."/>
            <person name="Pontius J."/>
            <person name="Clifton S.W."/>
            <person name="Richardson P."/>
        </authorList>
    </citation>
    <scope>NUCLEOTIDE SEQUENCE</scope>
</reference>
<reference evidence="4" key="3">
    <citation type="journal article" date="2003" name="Mitochondrion">
        <title>Mitochondrial localization of antizyme is determined by context-dependent alternative utilization of two AUG initiation codons.</title>
        <authorList>
            <person name="Gandre S."/>
            <person name="Bercovich Z."/>
            <person name="Kahana C."/>
        </authorList>
    </citation>
    <scope>NUCLEOTIDE SEQUENCE</scope>
</reference>
<name>A0A8J0QG81_XENTR</name>
<dbReference type="AGR" id="Xenbase:XB-GENE-490737"/>
<proteinExistence type="inferred from homology"/>
<reference evidence="4" key="4">
    <citation type="submission" date="2025-08" db="UniProtKB">
        <authorList>
            <consortium name="RefSeq"/>
        </authorList>
    </citation>
    <scope>IDENTIFICATION</scope>
</reference>
<gene>
    <name evidence="4 5" type="primary">oaz1</name>
    <name evidence="4" type="synonym">azi</name>
    <name evidence="4" type="synonym">oaz</name>
    <name evidence="4" type="synonym">ODC-Az</name>
</gene>
<dbReference type="GeneID" id="394475"/>
<keyword evidence="3" id="KW-1185">Reference proteome</keyword>
<accession>A0A8J0QG81</accession>